<protein>
    <submittedName>
        <fullName evidence="2">Uncharacterized protein</fullName>
    </submittedName>
</protein>
<name>A0A6A6U6A8_9PEZI</name>
<dbReference type="Proteomes" id="UP000799302">
    <property type="component" value="Unassembled WGS sequence"/>
</dbReference>
<dbReference type="AlphaFoldDB" id="A0A6A6U6A8"/>
<organism evidence="2 3">
    <name type="scientific">Microthyrium microscopicum</name>
    <dbReference type="NCBI Taxonomy" id="703497"/>
    <lineage>
        <taxon>Eukaryota</taxon>
        <taxon>Fungi</taxon>
        <taxon>Dikarya</taxon>
        <taxon>Ascomycota</taxon>
        <taxon>Pezizomycotina</taxon>
        <taxon>Dothideomycetes</taxon>
        <taxon>Dothideomycetes incertae sedis</taxon>
        <taxon>Microthyriales</taxon>
        <taxon>Microthyriaceae</taxon>
        <taxon>Microthyrium</taxon>
    </lineage>
</organism>
<evidence type="ECO:0000313" key="2">
    <source>
        <dbReference type="EMBL" id="KAF2667186.1"/>
    </source>
</evidence>
<proteinExistence type="predicted"/>
<evidence type="ECO:0000256" key="1">
    <source>
        <dbReference type="SAM" id="MobiDB-lite"/>
    </source>
</evidence>
<dbReference type="EMBL" id="MU004238">
    <property type="protein sequence ID" value="KAF2667186.1"/>
    <property type="molecule type" value="Genomic_DNA"/>
</dbReference>
<keyword evidence="3" id="KW-1185">Reference proteome</keyword>
<reference evidence="2" key="1">
    <citation type="journal article" date="2020" name="Stud. Mycol.">
        <title>101 Dothideomycetes genomes: a test case for predicting lifestyles and emergence of pathogens.</title>
        <authorList>
            <person name="Haridas S."/>
            <person name="Albert R."/>
            <person name="Binder M."/>
            <person name="Bloem J."/>
            <person name="Labutti K."/>
            <person name="Salamov A."/>
            <person name="Andreopoulos B."/>
            <person name="Baker S."/>
            <person name="Barry K."/>
            <person name="Bills G."/>
            <person name="Bluhm B."/>
            <person name="Cannon C."/>
            <person name="Castanera R."/>
            <person name="Culley D."/>
            <person name="Daum C."/>
            <person name="Ezra D."/>
            <person name="Gonzalez J."/>
            <person name="Henrissat B."/>
            <person name="Kuo A."/>
            <person name="Liang C."/>
            <person name="Lipzen A."/>
            <person name="Lutzoni F."/>
            <person name="Magnuson J."/>
            <person name="Mondo S."/>
            <person name="Nolan M."/>
            <person name="Ohm R."/>
            <person name="Pangilinan J."/>
            <person name="Park H.-J."/>
            <person name="Ramirez L."/>
            <person name="Alfaro M."/>
            <person name="Sun H."/>
            <person name="Tritt A."/>
            <person name="Yoshinaga Y."/>
            <person name="Zwiers L.-H."/>
            <person name="Turgeon B."/>
            <person name="Goodwin S."/>
            <person name="Spatafora J."/>
            <person name="Crous P."/>
            <person name="Grigoriev I."/>
        </authorList>
    </citation>
    <scope>NUCLEOTIDE SEQUENCE</scope>
    <source>
        <strain evidence="2">CBS 115976</strain>
    </source>
</reference>
<feature type="compositionally biased region" description="Basic and acidic residues" evidence="1">
    <location>
        <begin position="197"/>
        <end position="213"/>
    </location>
</feature>
<accession>A0A6A6U6A8</accession>
<evidence type="ECO:0000313" key="3">
    <source>
        <dbReference type="Proteomes" id="UP000799302"/>
    </source>
</evidence>
<gene>
    <name evidence="2" type="ORF">BT63DRAFT_331662</name>
</gene>
<feature type="region of interest" description="Disordered" evidence="1">
    <location>
        <begin position="186"/>
        <end position="213"/>
    </location>
</feature>
<sequence>MREPDPDEYVFDAHYHRLRRKLTHGEHVEQLRTEMQQKPPLIHEWRLLYAILWQDLPADLMQNYIEPAIQYNLGWSRTGRNETCVHVKIKCWDEAVLYTIRHVLPVDVTLEELAEAVKEAWFRHDKGHRGRFSAAFQKVIDLLERFRETNFKAKWERKERLRLEQANLVQWKTDLQTIHHINSVRGKSRNEIGTAKRQRDGEEKEKASKRVKH</sequence>